<keyword evidence="15" id="KW-1185">Reference proteome</keyword>
<dbReference type="PANTHER" id="PTHR24123">
    <property type="entry name" value="ANKYRIN REPEAT-CONTAINING"/>
    <property type="match status" value="1"/>
</dbReference>
<feature type="compositionally biased region" description="Basic and acidic residues" evidence="11">
    <location>
        <begin position="3010"/>
        <end position="3022"/>
    </location>
</feature>
<feature type="domain" description="ZU5" evidence="13">
    <location>
        <begin position="908"/>
        <end position="1031"/>
    </location>
</feature>
<feature type="compositionally biased region" description="Basic and acidic residues" evidence="11">
    <location>
        <begin position="3929"/>
        <end position="3941"/>
    </location>
</feature>
<feature type="region of interest" description="Disordered" evidence="11">
    <location>
        <begin position="1975"/>
        <end position="1994"/>
    </location>
</feature>
<feature type="compositionally biased region" description="Low complexity" evidence="11">
    <location>
        <begin position="3728"/>
        <end position="3741"/>
    </location>
</feature>
<feature type="compositionally biased region" description="Basic and acidic residues" evidence="11">
    <location>
        <begin position="2620"/>
        <end position="2663"/>
    </location>
</feature>
<feature type="compositionally biased region" description="Basic and acidic residues" evidence="11">
    <location>
        <begin position="3448"/>
        <end position="3460"/>
    </location>
</feature>
<dbReference type="Pfam" id="PF00791">
    <property type="entry name" value="ZU5"/>
    <property type="match status" value="1"/>
</dbReference>
<feature type="repeat" description="ANK" evidence="9">
    <location>
        <begin position="341"/>
        <end position="373"/>
    </location>
</feature>
<keyword evidence="4" id="KW-0597">Phosphoprotein</keyword>
<feature type="compositionally biased region" description="Basic and acidic residues" evidence="11">
    <location>
        <begin position="1605"/>
        <end position="1618"/>
    </location>
</feature>
<feature type="compositionally biased region" description="Acidic residues" evidence="11">
    <location>
        <begin position="2404"/>
        <end position="2414"/>
    </location>
</feature>
<feature type="region of interest" description="Disordered" evidence="11">
    <location>
        <begin position="1875"/>
        <end position="1904"/>
    </location>
</feature>
<feature type="repeat" description="ANK" evidence="9">
    <location>
        <begin position="374"/>
        <end position="406"/>
    </location>
</feature>
<feature type="region of interest" description="Disordered" evidence="11">
    <location>
        <begin position="2840"/>
        <end position="2894"/>
    </location>
</feature>
<proteinExistence type="predicted"/>
<dbReference type="Pfam" id="PF17809">
    <property type="entry name" value="UPA_2"/>
    <property type="match status" value="1"/>
</dbReference>
<feature type="repeat" description="ANK" evidence="9">
    <location>
        <begin position="147"/>
        <end position="170"/>
    </location>
</feature>
<evidence type="ECO:0000259" key="12">
    <source>
        <dbReference type="PROSITE" id="PS50017"/>
    </source>
</evidence>
<dbReference type="SMART" id="SM00248">
    <property type="entry name" value="ANK"/>
    <property type="match status" value="23"/>
</dbReference>
<organism evidence="14 15">
    <name type="scientific">Nezara viridula</name>
    <name type="common">Southern green stink bug</name>
    <name type="synonym">Cimex viridulus</name>
    <dbReference type="NCBI Taxonomy" id="85310"/>
    <lineage>
        <taxon>Eukaryota</taxon>
        <taxon>Metazoa</taxon>
        <taxon>Ecdysozoa</taxon>
        <taxon>Arthropoda</taxon>
        <taxon>Hexapoda</taxon>
        <taxon>Insecta</taxon>
        <taxon>Pterygota</taxon>
        <taxon>Neoptera</taxon>
        <taxon>Paraneoptera</taxon>
        <taxon>Hemiptera</taxon>
        <taxon>Heteroptera</taxon>
        <taxon>Panheteroptera</taxon>
        <taxon>Pentatomomorpha</taxon>
        <taxon>Pentatomoidea</taxon>
        <taxon>Pentatomidae</taxon>
        <taxon>Pentatominae</taxon>
        <taxon>Nezara</taxon>
    </lineage>
</organism>
<feature type="region of interest" description="Disordered" evidence="11">
    <location>
        <begin position="3710"/>
        <end position="3748"/>
    </location>
</feature>
<feature type="repeat" description="ANK" evidence="9">
    <location>
        <begin position="114"/>
        <end position="146"/>
    </location>
</feature>
<keyword evidence="5" id="KW-0677">Repeat</keyword>
<feature type="region of interest" description="Disordered" evidence="11">
    <location>
        <begin position="4116"/>
        <end position="4194"/>
    </location>
</feature>
<feature type="region of interest" description="Disordered" evidence="11">
    <location>
        <begin position="1747"/>
        <end position="1785"/>
    </location>
</feature>
<feature type="repeat" description="ANK" evidence="9">
    <location>
        <begin position="737"/>
        <end position="769"/>
    </location>
</feature>
<feature type="region of interest" description="Disordered" evidence="11">
    <location>
        <begin position="3448"/>
        <end position="3467"/>
    </location>
</feature>
<feature type="region of interest" description="Disordered" evidence="11">
    <location>
        <begin position="1605"/>
        <end position="1638"/>
    </location>
</feature>
<feature type="compositionally biased region" description="Basic and acidic residues" evidence="11">
    <location>
        <begin position="1758"/>
        <end position="1785"/>
    </location>
</feature>
<feature type="repeat" description="ANK" evidence="9">
    <location>
        <begin position="638"/>
        <end position="670"/>
    </location>
</feature>
<feature type="region of interest" description="Disordered" evidence="11">
    <location>
        <begin position="3897"/>
        <end position="3970"/>
    </location>
</feature>
<evidence type="ECO:0000256" key="9">
    <source>
        <dbReference type="PROSITE-ProRule" id="PRU00023"/>
    </source>
</evidence>
<feature type="region of interest" description="Disordered" evidence="11">
    <location>
        <begin position="1656"/>
        <end position="1693"/>
    </location>
</feature>
<dbReference type="FunFam" id="1.25.40.20:FF:000001">
    <property type="entry name" value="Ankyrin-2 isoform 2"/>
    <property type="match status" value="1"/>
</dbReference>
<comment type="subcellular location">
    <subcellularLocation>
        <location evidence="1">Cytoplasm</location>
        <location evidence="1">Cytoskeleton</location>
    </subcellularLocation>
    <subcellularLocation>
        <location evidence="2">Membrane</location>
    </subcellularLocation>
</comment>
<feature type="compositionally biased region" description="Basic and acidic residues" evidence="11">
    <location>
        <begin position="1625"/>
        <end position="1638"/>
    </location>
</feature>
<feature type="repeat" description="ANK" evidence="9">
    <location>
        <begin position="506"/>
        <end position="538"/>
    </location>
</feature>
<evidence type="ECO:0000256" key="4">
    <source>
        <dbReference type="ARBA" id="ARBA00022553"/>
    </source>
</evidence>
<gene>
    <name evidence="14" type="ORF">NEZAVI_LOCUS14301</name>
</gene>
<feature type="region of interest" description="Disordered" evidence="11">
    <location>
        <begin position="2403"/>
        <end position="2423"/>
    </location>
</feature>
<feature type="compositionally biased region" description="Low complexity" evidence="11">
    <location>
        <begin position="3659"/>
        <end position="3670"/>
    </location>
</feature>
<dbReference type="PROSITE" id="PS50017">
    <property type="entry name" value="DEATH_DOMAIN"/>
    <property type="match status" value="1"/>
</dbReference>
<feature type="compositionally biased region" description="Basic and acidic residues" evidence="11">
    <location>
        <begin position="1723"/>
        <end position="1733"/>
    </location>
</feature>
<dbReference type="InterPro" id="IPR002110">
    <property type="entry name" value="Ankyrin_rpt"/>
</dbReference>
<dbReference type="OrthoDB" id="20872at2759"/>
<dbReference type="InterPro" id="IPR040745">
    <property type="entry name" value="Ankyrin_UPA"/>
</dbReference>
<feature type="region of interest" description="Disordered" evidence="11">
    <location>
        <begin position="2360"/>
        <end position="2387"/>
    </location>
</feature>
<dbReference type="Gene3D" id="1.10.533.10">
    <property type="entry name" value="Death Domain, Fas"/>
    <property type="match status" value="1"/>
</dbReference>
<feature type="region of interest" description="Disordered" evidence="11">
    <location>
        <begin position="3653"/>
        <end position="3682"/>
    </location>
</feature>
<evidence type="ECO:0008006" key="16">
    <source>
        <dbReference type="Google" id="ProtNLM"/>
    </source>
</evidence>
<dbReference type="Gene3D" id="2.60.220.30">
    <property type="match status" value="2"/>
</dbReference>
<feature type="repeat" description="ANK" evidence="9">
    <location>
        <begin position="572"/>
        <end position="604"/>
    </location>
</feature>
<feature type="compositionally biased region" description="Low complexity" evidence="11">
    <location>
        <begin position="2958"/>
        <end position="2971"/>
    </location>
</feature>
<feature type="repeat" description="ANK" evidence="9">
    <location>
        <begin position="48"/>
        <end position="80"/>
    </location>
</feature>
<feature type="region of interest" description="Disordered" evidence="11">
    <location>
        <begin position="2595"/>
        <end position="2663"/>
    </location>
</feature>
<dbReference type="Pfam" id="PF00531">
    <property type="entry name" value="Death"/>
    <property type="match status" value="1"/>
</dbReference>
<evidence type="ECO:0000256" key="5">
    <source>
        <dbReference type="ARBA" id="ARBA00022737"/>
    </source>
</evidence>
<dbReference type="SUPFAM" id="SSF47986">
    <property type="entry name" value="DEATH domain"/>
    <property type="match status" value="1"/>
</dbReference>
<dbReference type="EMBL" id="OV725082">
    <property type="protein sequence ID" value="CAH1406338.1"/>
    <property type="molecule type" value="Genomic_DNA"/>
</dbReference>
<feature type="region of interest" description="Disordered" evidence="11">
    <location>
        <begin position="2709"/>
        <end position="2802"/>
    </location>
</feature>
<feature type="compositionally biased region" description="Polar residues" evidence="11">
    <location>
        <begin position="3960"/>
        <end position="3970"/>
    </location>
</feature>
<feature type="compositionally biased region" description="Polar residues" evidence="11">
    <location>
        <begin position="3044"/>
        <end position="3064"/>
    </location>
</feature>
<feature type="domain" description="ZU5" evidence="13">
    <location>
        <begin position="1065"/>
        <end position="1212"/>
    </location>
</feature>
<feature type="repeat" description="ANK" evidence="9">
    <location>
        <begin position="242"/>
        <end position="274"/>
    </location>
</feature>
<feature type="repeat" description="ANK" evidence="9">
    <location>
        <begin position="605"/>
        <end position="637"/>
    </location>
</feature>
<feature type="region of interest" description="Disordered" evidence="11">
    <location>
        <begin position="2919"/>
        <end position="3064"/>
    </location>
</feature>
<dbReference type="FunFam" id="2.60.220.30:FF:000001">
    <property type="entry name" value="Ankyrin-3 isoform 2"/>
    <property type="match status" value="1"/>
</dbReference>
<feature type="region of interest" description="Disordered" evidence="11">
    <location>
        <begin position="1814"/>
        <end position="1842"/>
    </location>
</feature>
<feature type="region of interest" description="Disordered" evidence="11">
    <location>
        <begin position="3407"/>
        <end position="3429"/>
    </location>
</feature>
<keyword evidence="7" id="KW-0472">Membrane</keyword>
<feature type="compositionally biased region" description="Polar residues" evidence="11">
    <location>
        <begin position="2859"/>
        <end position="2871"/>
    </location>
</feature>
<feature type="region of interest" description="Disordered" evidence="11">
    <location>
        <begin position="1723"/>
        <end position="1742"/>
    </location>
</feature>
<evidence type="ECO:0000313" key="14">
    <source>
        <dbReference type="EMBL" id="CAH1406338.1"/>
    </source>
</evidence>
<feature type="repeat" description="ANK" evidence="9">
    <location>
        <begin position="671"/>
        <end position="703"/>
    </location>
</feature>
<feature type="region of interest" description="Disordered" evidence="11">
    <location>
        <begin position="3496"/>
        <end position="3536"/>
    </location>
</feature>
<dbReference type="Gene3D" id="2.60.40.2660">
    <property type="match status" value="1"/>
</dbReference>
<evidence type="ECO:0000259" key="13">
    <source>
        <dbReference type="PROSITE" id="PS51145"/>
    </source>
</evidence>
<accession>A0A9P0HQK3</accession>
<name>A0A9P0HQK3_NEZVI</name>
<keyword evidence="10" id="KW-0175">Coiled coil</keyword>
<reference evidence="14" key="1">
    <citation type="submission" date="2022-01" db="EMBL/GenBank/DDBJ databases">
        <authorList>
            <person name="King R."/>
        </authorList>
    </citation>
    <scope>NUCLEOTIDE SEQUENCE</scope>
</reference>
<feature type="compositionally biased region" description="Acidic residues" evidence="11">
    <location>
        <begin position="2226"/>
        <end position="2238"/>
    </location>
</feature>
<sequence length="4194" mass="465823">MLKKKFPSLTSIGSDGNTAFLRAARAGHLEKVLDQLKNNVDINTSNANGLNALHLASKDGHIQVVDELLKRGANVDSATKKGNTALHIASLAGQEEVVRRLVEAGACVNVQSQNGFTPLYMAAQENHDTVVRFLLANGANQSLATEDGFTPLAVAMQQGHDKVVAVLLENDTRGKVRLPALHIAAKKDDCKAAALLLQNEHNPDVTSKSGFTPLHIAAHYGNEGIANLLLTKGADVNYAAKHNITPLHVAAKWGKANMVAVLLSRGANIEAKTRDGLTPLHCAARSGHEQVVDMLLERGAPISAKTKNGLAALHMSSQGDHVDAARILLYHRAPVDDVTVDYLTALHVAAHCGHVGVARLLLDRKADPNARALNGFTPLHIACKKNRIKVVELLLKHGASIEATTESGLTPLHVASFMGCMNIVIYLVQNEAHPDVKTVRGETPLHLAARANQTDIIRILLRNGAQVDARAREEQTPLHIASRLGNVDIVMLLLQHGASVDSTTKDLYTALHIAAKEGQDEVASVLLENGASLEATTKKGFTPLHLAAKYGNMNVAKLLLRREAPVDAQGKNGVTPLHVASHYDHQNVALLLLEKGASPHATAKNGHTPLHIAARKNQMDIATTLLEYGAKANAESKAGFTPLHLSAQEGHAEMSSLLIEHQAEVNHKAKNGLSPLHLCAQEDRVEVATILVKNNAQVDTTTKAGYTPLHVASHFGQMGMVKLLLANDASANAVTTVNYTPLHQAAQQGHSTIVAALLDAGADPNAQTNQGQTGLSIAQKLGYISVVETLKVVTDSPISPTPSEEKYKVVSPETMQETFMSDSEDEGGEDTMLSEQPYHYLTVDEMKGLGDDSLPIDVTRDERDNRDNIGPPTAIDDTVSPQHVRETYTQFHMADNIDIGKHPQQVGFLVSFLVDARGGAMRGCRHSGVRVIVPPRRAAMPLRVTCRYLKRDKLPHPPPLMEGEALASRILELGPVGAKFLGPVMIEVPHFGSLRGKEREMVILRSDNGETWREHTFEATDEAIQEIVSHSFDNEEMAGLDDGARTTRILTTEFPHYIAVVSRVRQEVHAIGPEGGMVSSTVVPQVQAVFPQGALTKKIKVGLQAQPIPAELTAKLLGNRVAVSPIVTVEPRRRKFHKPISLTIPVPQAANKGMINQYSGEAPTLRLLCSITGGTTRAQWEDVTGSTPLTFVNDCVSFTTTVSARFWLMDCRNVSEATKMATELYREAIHVPFMAKFVVFSKRVDTTEARLRVFCMTDDKEDKTLEHQEQFTEVAKSRDVEVLEGKMQYLEFAGNLIPVTKSGDQPKLGFRAFKENRLPFTVRVKDPHADALGRIIFMREPKVAKGDVPQQPICILNIVLPEDIIPEPDLPETETHKHSYITHTSGLQRLSDISNLLGEDWVKLASELDVSPSEVNNIKSELCESSVEHQGLAMLRLWLQGNKSTGTQLEEALRRIGRDDILPQAVFNTDESAVLSEELSPSYTTSHNIFRRATIDKSFKESTVIIESQELKKGGLEKDDDEKKYTAEEKVVEEKTTKDKLIEHQVIEEKTKEKIKEVKNKEDDIKGEKTKEEKIKGEKYKVEEKAEKEKVIEEKLEEKIITEKIKEENVAEKPKEEKGTDEEEEMKKSVSERRKEIEKRLSQEIEEKKKVVLKETKPVMRKKEKKSSEDLPEKETAEEKAVSPEPAHLSFDEKRKSFELGITPKNISLTQADVNQTFIAEEQKADDKVEKASESVVEEQLSFQEKRRSFEKGLSMKKPGDKLPASDRIKETESEKMTEDKYQSDFRRDSELFEEVSQGLDRIEKGVVKPHHEILSPMVVKTPPPSPADFSKEAQDNKKWSVEEKVSPPFYTTPEHKETAIHQTIKTAVVEDIKTKGTQALEEEETKEAPQPIPSPRSQSIPLDLPQEPEELQNYESKKMFWEQVSHGSVEKQPELICEKPPVPKPRLSITASTEKPDYYDTSPKGEVLEIEKKSVLPEATPTESVARGISKEESLDDSEIEYIQTHKDELSYDNDAFDMEDTIDSITGLLIKKKPIFERSVSLPCDTSSDTSNVRKKKRIFEAQIKKEMVVEQLMSQLEEESSPEHKCIEQNSDKPITDTQAMIARQIHTDIFSDELDQQIDSLVPENKELRLISEKEIDSETIVAQTSSPDTSISSSVAEVLQYKNEVISKPSDSLEVHVDKSEIEGTEKELDEDLKVFEDSKLQAPFSTEKEKIGSVTSSQGESEDTFSESDVTPEDTRFKEQQDIQDWATQEMKSDKKTRNIYTPEEHLPDTVWEVPVQETTESLQEETVQQLPSEMLLSASKKPLTESEARVLAQEIVEDIEVEICKREATLFDKKHKLGEIEVSQLKQEGPFHVKFGRTDTTTSSMEITDEDLRSSGVESDISPLESQACLVFKDDLSEGDSSEDVENIDLSRETPGEDVLERTLAEVKESLEAVKEELIEEEKKKKDSITKESPSEFEFKVLSLENRFNESIKESHYEEGTVVSDSEKPKQVAYKDKDDLEKSFTSETKSEVIIKHDQSDVSIVKMEEKSDQEQQCLTKETAIKAEGVEIQQGISVLKESQAFALKSEEQLTSGLQKFEEIKTLASDTASIKSELTEESKKTTKSSESYDYSTHSEGKDEHKKFQEHEHKEDRKTSVEESNMKTDVHSSEFLSEDGKVIVKRTEKSEISTLIKSETKHFTEKSTVEEVHHVLSDFGIEETVFDSEQKEDNSSDLVKSPIQDDLSTSSSSEVKASSDTSVGIEKPSIVIRKHSKSKVSKLHGEALSDPYSSSGESHYHSFEQTSESLRTPGSRPLSSDIEGLVANLAGITGSSEYESAVSGQSTTVTSRDFQTAVSSLSSRDSMKSLDSESSGNLASMEVSSEASETLVPSAMENEEVESKTPQPHYRVESPLKAQSISESNGQSVSFDISTEEISEDEVDIPHQDSAQRMKRSHEMTFQPEPRPIVDEKLSSSVDDTGSVVSDSIAQRTVMELSRTESEKMDGSATSDLLTVSGTSDQLSLSESKDTESTKETKIEALSSELSQQIREQESVKVTVEEQSVQHISRPATHSNGPTQVDYNVEYDEVETEVKKRPGHRRNGSTSFRASMIPVFQGYEFEKKSEDIQEDTAESDKYAQCLTSKEGSQEEKKDVDEAEKLEDEFYQTEADQAFHRDIREGRVIIKDTYEYEEIKESEAKSRLSSVAFSEDRPDSELAELLKQCSTDATEDPIERPKTPEPIEECELKDDTPEFSSEAQASVTELEMEYSGAFSRSSEYEAHVSPIREKGLLWQEEAELAEAEAAAAFHGPHFTSLHETIHEDPIAEKHELETHELSLKEELLDRTSPVPGITVTQHMTPVLDESFVFPDVDDVSVQQVAESVSSRASSETSLAGKEYVLETGSKSIISDDFIDDASHTTDEKTVFEKDASKDIESASDSPTSDSFELLEKPDLADEFVIIEEVGKEAEEQDNEGKSVKIVGKRIPYIHRPPEKDVSPPKTSTKMTKIKYYSKGGEEEEPFEFESGTPPKGVEDKTEESSQEGSPPSAADDDFKPEVEAGKKWMEMQFRGVEPVAQIYGYDMEFERGPLEDIKEEDLNDLESSSKIGSMGSQVSHSIGSFGSVKESLSSTPDYDVLAGRRFFTRSGEHDDVSMSSLQEFERLENLIALESTKHKSLGSQDSLTSSSNSRKHGSKSGGDDISIASLKEFEGLENACIAAERIEKKAKAEEESLLSEIEEGHESQASESESCVTVSVSGVNRDSDEEDYEKRMFEIDEIIRQAQTNVEQFMDAKGKEVDKKIKSESLGHADSLEEMTKVPDLDFDQPVTQTKTYCGKTYITQWEDIGEELLTSTDSLELKTQISKASLADPFTTSTDSLEIKFSQDVMSVSTDSIEAAQKKKAIMTDSIEIGEKSSMITSTDSLEEKVTQANSLDEEEHQAYSSSSGKEVDWSGSGKEESYEGSINRMPPPRAEYMLGSTDSLEPTSSTATHATYQYETDSVMSSSFTSGDSTTMVDDEGMEARAGIWFEEGKPFVTEVIEPGDDEFSQIIHRTVEMPPQITKVSFKGQEAEKALREYIEKFDPGEDISETRDVDASGNVHIKRVVQKRIVIRPDEMGGKTAELKGEELEDYLKSLTQSQFPDRSSPDSTETHAQYSSQWTVSQSQGEKIKSELEEKQITDSHQREHDEDHSDGSDGYSLEPKGPSQHETMKK</sequence>
<feature type="compositionally biased region" description="Basic and acidic residues" evidence="11">
    <location>
        <begin position="1666"/>
        <end position="1682"/>
    </location>
</feature>
<dbReference type="InterPro" id="IPR000906">
    <property type="entry name" value="ZU5_dom"/>
</dbReference>
<feature type="region of interest" description="Disordered" evidence="11">
    <location>
        <begin position="3107"/>
        <end position="3144"/>
    </location>
</feature>
<feature type="repeat" description="ANK" evidence="9">
    <location>
        <begin position="407"/>
        <end position="439"/>
    </location>
</feature>
<evidence type="ECO:0000256" key="6">
    <source>
        <dbReference type="ARBA" id="ARBA00023043"/>
    </source>
</evidence>
<feature type="repeat" description="ANK" evidence="9">
    <location>
        <begin position="473"/>
        <end position="505"/>
    </location>
</feature>
<dbReference type="GO" id="GO:0005856">
    <property type="term" value="C:cytoskeleton"/>
    <property type="evidence" value="ECO:0007669"/>
    <property type="project" value="UniProtKB-SubCell"/>
</dbReference>
<dbReference type="PRINTS" id="PR01415">
    <property type="entry name" value="ANKYRIN"/>
</dbReference>
<dbReference type="GO" id="GO:0016020">
    <property type="term" value="C:membrane"/>
    <property type="evidence" value="ECO:0007669"/>
    <property type="project" value="UniProtKB-SubCell"/>
</dbReference>
<feature type="compositionally biased region" description="Basic and acidic residues" evidence="11">
    <location>
        <begin position="4149"/>
        <end position="4175"/>
    </location>
</feature>
<feature type="region of interest" description="Disordered" evidence="11">
    <location>
        <begin position="2210"/>
        <end position="2272"/>
    </location>
</feature>
<evidence type="ECO:0000256" key="10">
    <source>
        <dbReference type="SAM" id="Coils"/>
    </source>
</evidence>
<dbReference type="InterPro" id="IPR011029">
    <property type="entry name" value="DEATH-like_dom_sf"/>
</dbReference>
<dbReference type="SUPFAM" id="SSF48403">
    <property type="entry name" value="Ankyrin repeat"/>
    <property type="match status" value="2"/>
</dbReference>
<dbReference type="PROSITE" id="PS51145">
    <property type="entry name" value="ZU5"/>
    <property type="match status" value="2"/>
</dbReference>
<evidence type="ECO:0000256" key="3">
    <source>
        <dbReference type="ARBA" id="ARBA00022490"/>
    </source>
</evidence>
<dbReference type="FunFam" id="1.25.40.20:FF:000095">
    <property type="entry name" value="Ankyrin 2, isoform J"/>
    <property type="match status" value="1"/>
</dbReference>
<feature type="compositionally biased region" description="Basic and acidic residues" evidence="11">
    <location>
        <begin position="1830"/>
        <end position="1842"/>
    </location>
</feature>
<dbReference type="Gene3D" id="1.25.40.20">
    <property type="entry name" value="Ankyrin repeat-containing domain"/>
    <property type="match status" value="3"/>
</dbReference>
<evidence type="ECO:0000313" key="15">
    <source>
        <dbReference type="Proteomes" id="UP001152798"/>
    </source>
</evidence>
<keyword evidence="3" id="KW-0963">Cytoplasm</keyword>
<keyword evidence="6 9" id="KW-0040">ANK repeat</keyword>
<feature type="domain" description="Death" evidence="12">
    <location>
        <begin position="1386"/>
        <end position="1462"/>
    </location>
</feature>
<dbReference type="Pfam" id="PF12796">
    <property type="entry name" value="Ank_2"/>
    <property type="match status" value="7"/>
</dbReference>
<dbReference type="Pfam" id="PF00023">
    <property type="entry name" value="Ank"/>
    <property type="match status" value="4"/>
</dbReference>
<dbReference type="FunFam" id="2.60.220.30:FF:000009">
    <property type="entry name" value="Ankyrin 2, isoform G"/>
    <property type="match status" value="1"/>
</dbReference>
<dbReference type="PROSITE" id="PS50297">
    <property type="entry name" value="ANK_REP_REGION"/>
    <property type="match status" value="20"/>
</dbReference>
<dbReference type="PANTHER" id="PTHR24123:SF141">
    <property type="entry name" value="ANKYRIN 2, ISOFORM U"/>
    <property type="match status" value="1"/>
</dbReference>
<feature type="repeat" description="ANK" evidence="9">
    <location>
        <begin position="704"/>
        <end position="736"/>
    </location>
</feature>
<evidence type="ECO:0000256" key="8">
    <source>
        <dbReference type="ARBA" id="ARBA00023212"/>
    </source>
</evidence>
<protein>
    <recommendedName>
        <fullName evidence="16">Ankyrin-2</fullName>
    </recommendedName>
</protein>
<feature type="repeat" description="ANK" evidence="9">
    <location>
        <begin position="440"/>
        <end position="472"/>
    </location>
</feature>
<feature type="compositionally biased region" description="Polar residues" evidence="11">
    <location>
        <begin position="2991"/>
        <end position="3009"/>
    </location>
</feature>
<dbReference type="SMART" id="SM00218">
    <property type="entry name" value="ZU5"/>
    <property type="match status" value="1"/>
</dbReference>
<feature type="repeat" description="ANK" evidence="9">
    <location>
        <begin position="539"/>
        <end position="571"/>
    </location>
</feature>
<feature type="compositionally biased region" description="Low complexity" evidence="11">
    <location>
        <begin position="2731"/>
        <end position="2745"/>
    </location>
</feature>
<feature type="compositionally biased region" description="Basic and acidic residues" evidence="11">
    <location>
        <begin position="3407"/>
        <end position="3418"/>
    </location>
</feature>
<feature type="coiled-coil region" evidence="10">
    <location>
        <begin position="2424"/>
        <end position="2458"/>
    </location>
</feature>
<dbReference type="InterPro" id="IPR036770">
    <property type="entry name" value="Ankyrin_rpt-contain_sf"/>
</dbReference>
<keyword evidence="8" id="KW-0206">Cytoskeleton</keyword>
<feature type="repeat" description="ANK" evidence="9">
    <location>
        <begin position="81"/>
        <end position="113"/>
    </location>
</feature>
<feature type="compositionally biased region" description="Polar residues" evidence="11">
    <location>
        <begin position="4116"/>
        <end position="4148"/>
    </location>
</feature>
<dbReference type="Proteomes" id="UP001152798">
    <property type="component" value="Chromosome 6"/>
</dbReference>
<dbReference type="GO" id="GO:0007165">
    <property type="term" value="P:signal transduction"/>
    <property type="evidence" value="ECO:0007669"/>
    <property type="project" value="InterPro"/>
</dbReference>
<feature type="compositionally biased region" description="Polar residues" evidence="11">
    <location>
        <begin position="2774"/>
        <end position="2795"/>
    </location>
</feature>
<feature type="repeat" description="ANK" evidence="9">
    <location>
        <begin position="209"/>
        <end position="241"/>
    </location>
</feature>
<feature type="repeat" description="ANK" evidence="9">
    <location>
        <begin position="275"/>
        <end position="307"/>
    </location>
</feature>
<feature type="compositionally biased region" description="Basic residues" evidence="11">
    <location>
        <begin position="2755"/>
        <end position="2765"/>
    </location>
</feature>
<dbReference type="PROSITE" id="PS50088">
    <property type="entry name" value="ANK_REPEAT"/>
    <property type="match status" value="20"/>
</dbReference>
<evidence type="ECO:0000256" key="2">
    <source>
        <dbReference type="ARBA" id="ARBA00004370"/>
    </source>
</evidence>
<evidence type="ECO:0000256" key="11">
    <source>
        <dbReference type="SAM" id="MobiDB-lite"/>
    </source>
</evidence>
<dbReference type="CDD" id="cd08317">
    <property type="entry name" value="Death_ank"/>
    <property type="match status" value="1"/>
</dbReference>
<evidence type="ECO:0000256" key="7">
    <source>
        <dbReference type="ARBA" id="ARBA00023136"/>
    </source>
</evidence>
<feature type="compositionally biased region" description="Basic and acidic residues" evidence="11">
    <location>
        <begin position="2257"/>
        <end position="2272"/>
    </location>
</feature>
<dbReference type="InterPro" id="IPR051165">
    <property type="entry name" value="Multifunctional_ANK_Repeat"/>
</dbReference>
<dbReference type="FunFam" id="1.25.40.20:FF:000003">
    <property type="entry name" value="Ankyrin, isoform B"/>
    <property type="match status" value="1"/>
</dbReference>
<feature type="region of interest" description="Disordered" evidence="11">
    <location>
        <begin position="1930"/>
        <end position="1965"/>
    </location>
</feature>
<dbReference type="InterPro" id="IPR000488">
    <property type="entry name" value="Death_dom"/>
</dbReference>
<evidence type="ECO:0000256" key="1">
    <source>
        <dbReference type="ARBA" id="ARBA00004245"/>
    </source>
</evidence>